<dbReference type="STRING" id="1821621.A8C75_12795"/>
<protein>
    <recommendedName>
        <fullName evidence="2">SPOR domain-containing protein</fullName>
    </recommendedName>
</protein>
<reference evidence="4" key="1">
    <citation type="submission" date="2016-05" db="EMBL/GenBank/DDBJ databases">
        <authorList>
            <person name="Baek K."/>
            <person name="Yang S.-J."/>
        </authorList>
    </citation>
    <scope>NUCLEOTIDE SEQUENCE [LARGE SCALE GENOMIC DNA]</scope>
    <source>
        <strain evidence="4">ST58-10</strain>
    </source>
</reference>
<keyword evidence="4" id="KW-1185">Reference proteome</keyword>
<dbReference type="PANTHER" id="PTHR38687">
    <property type="entry name" value="CELL DIVISION PROTEIN DEDD-RELATED"/>
    <property type="match status" value="1"/>
</dbReference>
<sequence length="185" mass="20089">MNDGLRQRLVGAAAVLVAAVVFIPLVFDGDGYRERHLPSNIPAGPEPVEIVTIEPQIAALPDTQDVAPALEPREIEPMPEAVLPVQGAQQATPDLGLGADTPVLDQQNVPVAWTLQLASFKDEANAKSLRKKLVGSGHKVYTRRIGDLVKVYVGPDIQRTKLEALQTELKKDFDLNGIIVRFTTQ</sequence>
<dbReference type="InterPro" id="IPR007730">
    <property type="entry name" value="SPOR-like_dom"/>
</dbReference>
<dbReference type="EMBL" id="CP015839">
    <property type="protein sequence ID" value="ANG63262.1"/>
    <property type="molecule type" value="Genomic_DNA"/>
</dbReference>
<evidence type="ECO:0000313" key="4">
    <source>
        <dbReference type="Proteomes" id="UP000078070"/>
    </source>
</evidence>
<dbReference type="Proteomes" id="UP000078070">
    <property type="component" value="Chromosome"/>
</dbReference>
<dbReference type="KEGG" id="mars:A8C75_12795"/>
<feature type="domain" description="SPOR" evidence="2">
    <location>
        <begin position="107"/>
        <end position="182"/>
    </location>
</feature>
<dbReference type="Gene3D" id="3.30.70.1070">
    <property type="entry name" value="Sporulation related repeat"/>
    <property type="match status" value="1"/>
</dbReference>
<dbReference type="OrthoDB" id="7069135at2"/>
<reference evidence="3 4" key="2">
    <citation type="journal article" date="2018" name="Int. J. Syst. Evol. Microbiol.">
        <title>Marinobacterium aestuarii sp. nov., a benzene-degrading marine bacterium isolated from estuary sediment.</title>
        <authorList>
            <person name="Bae S.S."/>
            <person name="Jung J."/>
            <person name="Chung D."/>
            <person name="Baek K."/>
        </authorList>
    </citation>
    <scope>NUCLEOTIDE SEQUENCE [LARGE SCALE GENOMIC DNA]</scope>
    <source>
        <strain evidence="3 4">ST58-10</strain>
    </source>
</reference>
<dbReference type="GO" id="GO:0032506">
    <property type="term" value="P:cytokinetic process"/>
    <property type="evidence" value="ECO:0007669"/>
    <property type="project" value="TreeGrafter"/>
</dbReference>
<evidence type="ECO:0000256" key="1">
    <source>
        <dbReference type="SAM" id="Phobius"/>
    </source>
</evidence>
<name>A0A1A9EZJ3_9GAMM</name>
<dbReference type="RefSeq" id="WP_067382927.1">
    <property type="nucleotide sequence ID" value="NZ_CP015839.1"/>
</dbReference>
<organism evidence="3 4">
    <name type="scientific">Marinobacterium aestuarii</name>
    <dbReference type="NCBI Taxonomy" id="1821621"/>
    <lineage>
        <taxon>Bacteria</taxon>
        <taxon>Pseudomonadati</taxon>
        <taxon>Pseudomonadota</taxon>
        <taxon>Gammaproteobacteria</taxon>
        <taxon>Oceanospirillales</taxon>
        <taxon>Oceanospirillaceae</taxon>
        <taxon>Marinobacterium</taxon>
    </lineage>
</organism>
<dbReference type="GO" id="GO:0042834">
    <property type="term" value="F:peptidoglycan binding"/>
    <property type="evidence" value="ECO:0007669"/>
    <property type="project" value="InterPro"/>
</dbReference>
<dbReference type="SUPFAM" id="SSF110997">
    <property type="entry name" value="Sporulation related repeat"/>
    <property type="match status" value="1"/>
</dbReference>
<evidence type="ECO:0000259" key="2">
    <source>
        <dbReference type="PROSITE" id="PS51724"/>
    </source>
</evidence>
<dbReference type="PANTHER" id="PTHR38687:SF1">
    <property type="entry name" value="CELL DIVISION PROTEIN DEDD"/>
    <property type="match status" value="1"/>
</dbReference>
<keyword evidence="1" id="KW-0812">Transmembrane</keyword>
<dbReference type="GO" id="GO:0030428">
    <property type="term" value="C:cell septum"/>
    <property type="evidence" value="ECO:0007669"/>
    <property type="project" value="TreeGrafter"/>
</dbReference>
<dbReference type="InterPro" id="IPR052521">
    <property type="entry name" value="Cell_div_SPOR-domain"/>
</dbReference>
<feature type="transmembrane region" description="Helical" evidence="1">
    <location>
        <begin position="9"/>
        <end position="27"/>
    </location>
</feature>
<keyword evidence="1" id="KW-0472">Membrane</keyword>
<dbReference type="PROSITE" id="PS51724">
    <property type="entry name" value="SPOR"/>
    <property type="match status" value="1"/>
</dbReference>
<dbReference type="InterPro" id="IPR036680">
    <property type="entry name" value="SPOR-like_sf"/>
</dbReference>
<dbReference type="Pfam" id="PF05036">
    <property type="entry name" value="SPOR"/>
    <property type="match status" value="1"/>
</dbReference>
<dbReference type="GO" id="GO:0032153">
    <property type="term" value="C:cell division site"/>
    <property type="evidence" value="ECO:0007669"/>
    <property type="project" value="TreeGrafter"/>
</dbReference>
<accession>A0A1A9EZJ3</accession>
<proteinExistence type="predicted"/>
<dbReference type="AlphaFoldDB" id="A0A1A9EZJ3"/>
<evidence type="ECO:0000313" key="3">
    <source>
        <dbReference type="EMBL" id="ANG63262.1"/>
    </source>
</evidence>
<keyword evidence="1" id="KW-1133">Transmembrane helix</keyword>
<gene>
    <name evidence="3" type="ORF">A8C75_12795</name>
</gene>